<dbReference type="GO" id="GO:0046872">
    <property type="term" value="F:metal ion binding"/>
    <property type="evidence" value="ECO:0007669"/>
    <property type="project" value="UniProtKB-KW"/>
</dbReference>
<dbReference type="InterPro" id="IPR025110">
    <property type="entry name" value="AMP-bd_C"/>
</dbReference>
<comment type="cofactor">
    <cofactor evidence="8">
        <name>Mg(2+)</name>
        <dbReference type="ChEBI" id="CHEBI:18420"/>
    </cofactor>
</comment>
<dbReference type="InterPro" id="IPR032387">
    <property type="entry name" value="ACAS_N"/>
</dbReference>
<dbReference type="AlphaFoldDB" id="A0A3M2VYQ8"/>
<evidence type="ECO:0000256" key="4">
    <source>
        <dbReference type="ARBA" id="ARBA00022741"/>
    </source>
</evidence>
<feature type="domain" description="Acetyl-coenzyme A synthetase N-terminal" evidence="11">
    <location>
        <begin position="47"/>
        <end position="104"/>
    </location>
</feature>
<feature type="binding site" evidence="8">
    <location>
        <begin position="214"/>
        <end position="217"/>
    </location>
    <ligand>
        <name>CoA</name>
        <dbReference type="ChEBI" id="CHEBI:57287"/>
    </ligand>
</feature>
<dbReference type="Pfam" id="PF16177">
    <property type="entry name" value="ACAS_N"/>
    <property type="match status" value="1"/>
</dbReference>
<evidence type="ECO:0000259" key="10">
    <source>
        <dbReference type="Pfam" id="PF13193"/>
    </source>
</evidence>
<dbReference type="InterPro" id="IPR042099">
    <property type="entry name" value="ANL_N_sf"/>
</dbReference>
<dbReference type="NCBIfam" id="TIGR02188">
    <property type="entry name" value="Ac_CoA_lig_AcsA"/>
    <property type="match status" value="1"/>
</dbReference>
<accession>A0A3M2VYQ8</accession>
<feature type="binding site" evidence="8">
    <location>
        <position position="565"/>
    </location>
    <ligand>
        <name>Mg(2+)</name>
        <dbReference type="ChEBI" id="CHEBI:18420"/>
    </ligand>
</feature>
<dbReference type="Gene3D" id="3.40.50.12780">
    <property type="entry name" value="N-terminal domain of ligase-like"/>
    <property type="match status" value="1"/>
</dbReference>
<reference evidence="12 13" key="1">
    <citation type="submission" date="2018-08" db="EMBL/GenBank/DDBJ databases">
        <title>Recombination of ecologically and evolutionarily significant loci maintains genetic cohesion in the Pseudomonas syringae species complex.</title>
        <authorList>
            <person name="Dillon M."/>
            <person name="Thakur S."/>
            <person name="Almeida R.N.D."/>
            <person name="Weir B.S."/>
            <person name="Guttman D.S."/>
        </authorList>
    </citation>
    <scope>NUCLEOTIDE SEQUENCE [LARGE SCALE GENOMIC DNA]</scope>
    <source>
        <strain evidence="12 13">ICMP 3883</strain>
    </source>
</reference>
<dbReference type="FunFam" id="3.40.50.12780:FF:000001">
    <property type="entry name" value="Acetyl-coenzyme A synthetase"/>
    <property type="match status" value="1"/>
</dbReference>
<dbReference type="InterPro" id="IPR020845">
    <property type="entry name" value="AMP-binding_CS"/>
</dbReference>
<evidence type="ECO:0000259" key="9">
    <source>
        <dbReference type="Pfam" id="PF00501"/>
    </source>
</evidence>
<dbReference type="EMBL" id="RBNR01000141">
    <property type="protein sequence ID" value="RML44409.1"/>
    <property type="molecule type" value="Genomic_DNA"/>
</dbReference>
<feature type="binding site" evidence="8">
    <location>
        <position position="607"/>
    </location>
    <ligand>
        <name>CoA</name>
        <dbReference type="ChEBI" id="CHEBI:57287"/>
    </ligand>
</feature>
<name>A0A3M2VYQ8_PSESI</name>
<evidence type="ECO:0000313" key="12">
    <source>
        <dbReference type="EMBL" id="RML44409.1"/>
    </source>
</evidence>
<evidence type="ECO:0000259" key="11">
    <source>
        <dbReference type="Pfam" id="PF16177"/>
    </source>
</evidence>
<feature type="binding site" evidence="8">
    <location>
        <position position="562"/>
    </location>
    <ligand>
        <name>Mg(2+)</name>
        <dbReference type="ChEBI" id="CHEBI:18420"/>
    </ligand>
</feature>
<evidence type="ECO:0000256" key="8">
    <source>
        <dbReference type="HAMAP-Rule" id="MF_01123"/>
    </source>
</evidence>
<keyword evidence="6 8" id="KW-0460">Magnesium</keyword>
<evidence type="ECO:0000256" key="3">
    <source>
        <dbReference type="ARBA" id="ARBA00022723"/>
    </source>
</evidence>
<dbReference type="EC" id="6.2.1.1" evidence="8"/>
<gene>
    <name evidence="8" type="primary">acsA</name>
    <name evidence="12" type="ORF">ALQ95_05243</name>
</gene>
<dbReference type="InterPro" id="IPR045851">
    <property type="entry name" value="AMP-bd_C_sf"/>
</dbReference>
<evidence type="ECO:0000313" key="13">
    <source>
        <dbReference type="Proteomes" id="UP000280292"/>
    </source>
</evidence>
<evidence type="ECO:0000256" key="2">
    <source>
        <dbReference type="ARBA" id="ARBA00022598"/>
    </source>
</evidence>
<evidence type="ECO:0000256" key="1">
    <source>
        <dbReference type="ARBA" id="ARBA00006432"/>
    </source>
</evidence>
<keyword evidence="4 8" id="KW-0547">Nucleotide-binding</keyword>
<comment type="function">
    <text evidence="8">Catalyzes the conversion of acetate into acetyl-CoA (AcCoA), an essential intermediate at the junction of anabolic and catabolic pathways. AcsA undergoes a two-step reaction. In the first half reaction, AcsA combines acetate with ATP to form acetyl-adenylate (AcAMP) intermediate. In the second half reaction, it can then transfer the acetyl group from AcAMP to the sulfhydryl group of CoA, forming the product AcCoA.</text>
</comment>
<feature type="binding site" evidence="8">
    <location>
        <position position="523"/>
    </location>
    <ligand>
        <name>ATP</name>
        <dbReference type="ChEBI" id="CHEBI:30616"/>
    </ligand>
</feature>
<evidence type="ECO:0000256" key="7">
    <source>
        <dbReference type="ARBA" id="ARBA00022990"/>
    </source>
</evidence>
<feature type="binding site" evidence="8">
    <location>
        <position position="546"/>
    </location>
    <ligand>
        <name>CoA</name>
        <dbReference type="ChEBI" id="CHEBI:57287"/>
    </ligand>
</feature>
<feature type="binding site" evidence="8">
    <location>
        <position position="549"/>
    </location>
    <ligand>
        <name>ATP</name>
        <dbReference type="ChEBI" id="CHEBI:30616"/>
    </ligand>
</feature>
<dbReference type="GO" id="GO:0016208">
    <property type="term" value="F:AMP binding"/>
    <property type="evidence" value="ECO:0007669"/>
    <property type="project" value="InterPro"/>
</dbReference>
<feature type="binding site" evidence="8">
    <location>
        <position position="358"/>
    </location>
    <ligand>
        <name>CoA</name>
        <dbReference type="ChEBI" id="CHEBI:57287"/>
    </ligand>
</feature>
<dbReference type="PANTHER" id="PTHR24095">
    <property type="entry name" value="ACETYL-COENZYME A SYNTHETASE"/>
    <property type="match status" value="1"/>
</dbReference>
<feature type="domain" description="AMP-dependent synthetase/ligase" evidence="9">
    <location>
        <begin position="106"/>
        <end position="489"/>
    </location>
</feature>
<evidence type="ECO:0000256" key="5">
    <source>
        <dbReference type="ARBA" id="ARBA00022840"/>
    </source>
</evidence>
<feature type="binding site" evidence="8">
    <location>
        <position position="538"/>
    </location>
    <ligand>
        <name>ATP</name>
        <dbReference type="ChEBI" id="CHEBI:30616"/>
    </ligand>
</feature>
<comment type="PTM">
    <text evidence="8">Acetylated. Deacetylation by the SIR2-homolog deacetylase activates the enzyme.</text>
</comment>
<dbReference type="InterPro" id="IPR000873">
    <property type="entry name" value="AMP-dep_synth/lig_dom"/>
</dbReference>
<dbReference type="GO" id="GO:0019427">
    <property type="term" value="P:acetyl-CoA biosynthetic process from acetate"/>
    <property type="evidence" value="ECO:0007669"/>
    <property type="project" value="UniProtKB-UniRule"/>
</dbReference>
<dbReference type="NCBIfam" id="NF001208">
    <property type="entry name" value="PRK00174.1"/>
    <property type="match status" value="1"/>
</dbReference>
<keyword evidence="3 8" id="KW-0479">Metal-binding</keyword>
<dbReference type="PANTHER" id="PTHR24095:SF243">
    <property type="entry name" value="ACETYL-COENZYME A SYNTHETASE"/>
    <property type="match status" value="1"/>
</dbReference>
<feature type="modified residue" description="N6-acetyllysine" evidence="8">
    <location>
        <position position="632"/>
    </location>
</feature>
<keyword evidence="7 8" id="KW-0007">Acetylation</keyword>
<dbReference type="Pfam" id="PF00501">
    <property type="entry name" value="AMP-binding"/>
    <property type="match status" value="1"/>
</dbReference>
<feature type="binding site" evidence="8">
    <location>
        <position position="334"/>
    </location>
    <ligand>
        <name>CoA</name>
        <dbReference type="ChEBI" id="CHEBI:57287"/>
    </ligand>
</feature>
<keyword evidence="5 8" id="KW-0067">ATP-binding</keyword>
<proteinExistence type="inferred from homology"/>
<comment type="catalytic activity">
    <reaction evidence="8">
        <text>acetate + ATP + CoA = acetyl-CoA + AMP + diphosphate</text>
        <dbReference type="Rhea" id="RHEA:23176"/>
        <dbReference type="ChEBI" id="CHEBI:30089"/>
        <dbReference type="ChEBI" id="CHEBI:30616"/>
        <dbReference type="ChEBI" id="CHEBI:33019"/>
        <dbReference type="ChEBI" id="CHEBI:57287"/>
        <dbReference type="ChEBI" id="CHEBI:57288"/>
        <dbReference type="ChEBI" id="CHEBI:456215"/>
        <dbReference type="EC" id="6.2.1.1"/>
    </reaction>
</comment>
<comment type="caution">
    <text evidence="12">The sequence shown here is derived from an EMBL/GenBank/DDBJ whole genome shotgun (WGS) entry which is preliminary data.</text>
</comment>
<dbReference type="Gene3D" id="3.30.300.30">
    <property type="match status" value="1"/>
</dbReference>
<keyword evidence="2 8" id="KW-0436">Ligase</keyword>
<feature type="binding site" evidence="8">
    <location>
        <begin position="410"/>
        <end position="412"/>
    </location>
    <ligand>
        <name>ATP</name>
        <dbReference type="ChEBI" id="CHEBI:30616"/>
    </ligand>
</feature>
<comment type="similarity">
    <text evidence="1 8">Belongs to the ATP-dependent AMP-binding enzyme family.</text>
</comment>
<dbReference type="GO" id="GO:0005524">
    <property type="term" value="F:ATP binding"/>
    <property type="evidence" value="ECO:0007669"/>
    <property type="project" value="UniProtKB-KW"/>
</dbReference>
<dbReference type="GO" id="GO:0005829">
    <property type="term" value="C:cytosol"/>
    <property type="evidence" value="ECO:0007669"/>
    <property type="project" value="TreeGrafter"/>
</dbReference>
<evidence type="ECO:0000256" key="6">
    <source>
        <dbReference type="ARBA" id="ARBA00022842"/>
    </source>
</evidence>
<feature type="binding site" evidence="8">
    <location>
        <position position="560"/>
    </location>
    <ligand>
        <name>Mg(2+)</name>
        <dbReference type="ChEBI" id="CHEBI:18420"/>
    </ligand>
</feature>
<organism evidence="12 13">
    <name type="scientific">Pseudomonas syringae pv. ribicola</name>
    <dbReference type="NCBI Taxonomy" id="55398"/>
    <lineage>
        <taxon>Bacteria</taxon>
        <taxon>Pseudomonadati</taxon>
        <taxon>Pseudomonadota</taxon>
        <taxon>Gammaproteobacteria</taxon>
        <taxon>Pseudomonadales</taxon>
        <taxon>Pseudomonadaceae</taxon>
        <taxon>Pseudomonas</taxon>
    </lineage>
</organism>
<dbReference type="InterPro" id="IPR011904">
    <property type="entry name" value="Ac_CoA_lig"/>
</dbReference>
<feature type="binding site" evidence="8">
    <location>
        <begin position="434"/>
        <end position="439"/>
    </location>
    <ligand>
        <name>ATP</name>
        <dbReference type="ChEBI" id="CHEBI:30616"/>
    </ligand>
</feature>
<sequence>MAPPGRAGYNGCIKQQLSTEVTKMSAASLYPVRPEVAATTLTDEATYKAMYQQSVVNPDGFWREQAQRLDWIKPFSVVKQTSFDDHRVDIKWFADGTLNVAYNCLDRHLAERGDTIAIIWEGDDPSEHREITYRELHEEVCKFANALRGQDVHRGDVVTLYMPMIPEAVVAMLACARIGAIHSVVFGGFSPEALAGRIIDCSSKVVITADEGLRGGKKTPLKANVDRALTNPETSSVQKVIVCKRTGGEIEWNRHRDIWYHALLEVASSTCAPKEMGAEESLFILYTSGSTGKPKGVLHTTAGYLLYAALTHERVFDYKPGEIYWCTADVGWVTGHSYIVYGPLANGATTLLFEGVPNYPDITRVSKIIDKHKVNILYTAPTAIRAMMAEGTKSVEGADGSSLRLLGSVGEPINPEAWGWYYNTVGKQNCPIVDTWWQTETGGILISPLPGATALKPGSATRPFFGVIPALVDNLGNLIEGAAEGNLVILDSWPGQSRTLYGDHDRFVDTYFKTFRGMYFTGDGARRDEDGYYWITGRVDDVLNVSGHRMGTAEIESAMVAHPKVAEAAVVGVPHDLKGQGIYVYVTLNAGEEPSDALRTELRNWVRKEIGPIASPDFIQWAPGLPKTRSGKIMRRILRKIATAEYDALGDISTLADPGVVQHLIETHKSMSAA</sequence>
<dbReference type="FunFam" id="3.30.300.30:FF:000004">
    <property type="entry name" value="Acetyl-coenzyme A synthetase"/>
    <property type="match status" value="1"/>
</dbReference>
<dbReference type="GO" id="GO:0003987">
    <property type="term" value="F:acetate-CoA ligase activity"/>
    <property type="evidence" value="ECO:0007669"/>
    <property type="project" value="UniProtKB-UniRule"/>
</dbReference>
<dbReference type="SUPFAM" id="SSF56801">
    <property type="entry name" value="Acetyl-CoA synthetase-like"/>
    <property type="match status" value="1"/>
</dbReference>
<feature type="domain" description="AMP-binding enzyme C-terminal" evidence="10">
    <location>
        <begin position="554"/>
        <end position="632"/>
    </location>
</feature>
<dbReference type="PROSITE" id="PS00455">
    <property type="entry name" value="AMP_BINDING"/>
    <property type="match status" value="1"/>
</dbReference>
<dbReference type="Pfam" id="PF13193">
    <property type="entry name" value="AMP-binding_C"/>
    <property type="match status" value="1"/>
</dbReference>
<dbReference type="Proteomes" id="UP000280292">
    <property type="component" value="Unassembled WGS sequence"/>
</dbReference>
<dbReference type="HAMAP" id="MF_01123">
    <property type="entry name" value="Ac_CoA_synth"/>
    <property type="match status" value="1"/>
</dbReference>
<protein>
    <recommendedName>
        <fullName evidence="8">Acetyl-coenzyme A synthetase</fullName>
        <shortName evidence="8">AcCoA synthetase</shortName>
        <shortName evidence="8">Acs</shortName>
        <ecNumber evidence="8">6.2.1.1</ecNumber>
    </recommendedName>
    <alternativeName>
        <fullName evidence="8">Acetate--CoA ligase</fullName>
    </alternativeName>
    <alternativeName>
        <fullName evidence="8">Acyl-activating enzyme</fullName>
    </alternativeName>
</protein>
<dbReference type="CDD" id="cd05966">
    <property type="entry name" value="ACS"/>
    <property type="match status" value="1"/>
</dbReference>